<sequence>MKNILKVILVVTALGLAFLIYRSIQGYVDFNREKMERYATAVEQLQDLALAEKLYKVANGEYTASLDTLKNYINTAKVLNISRKDSSAYVFDKSKGIDVMKNFTIVDTIVSPVSVKDSIFGNRDFNYRNFGYIPVNGKKFPIELYASFNDRVVGNDSTNIQRDYFFMGSIDKAKVLDGLDEEMVSREVKDESSPIKSDIIKVGSKSRPSLEGNWGTDVDVKIQEKRIKRMKSELKK</sequence>
<evidence type="ECO:0000313" key="1">
    <source>
        <dbReference type="EMBL" id="QAR30975.1"/>
    </source>
</evidence>
<proteinExistence type="predicted"/>
<dbReference type="EMBL" id="CP035107">
    <property type="protein sequence ID" value="QAR30975.1"/>
    <property type="molecule type" value="Genomic_DNA"/>
</dbReference>
<dbReference type="AlphaFoldDB" id="A0A410JS56"/>
<dbReference type="RefSeq" id="WP_128501438.1">
    <property type="nucleotide sequence ID" value="NZ_CP035107.1"/>
</dbReference>
<evidence type="ECO:0000313" key="2">
    <source>
        <dbReference type="Proteomes" id="UP000287701"/>
    </source>
</evidence>
<accession>A0A410JS56</accession>
<organism evidence="1 2">
    <name type="scientific">Ornithobacterium rhinotracheale</name>
    <dbReference type="NCBI Taxonomy" id="28251"/>
    <lineage>
        <taxon>Bacteria</taxon>
        <taxon>Pseudomonadati</taxon>
        <taxon>Bacteroidota</taxon>
        <taxon>Flavobacteriia</taxon>
        <taxon>Flavobacteriales</taxon>
        <taxon>Weeksellaceae</taxon>
        <taxon>Ornithobacterium</taxon>
    </lineage>
</organism>
<name>A0A410JS56_ORNRH</name>
<dbReference type="OrthoDB" id="1466422at2"/>
<gene>
    <name evidence="1" type="ORF">EQP59_06300</name>
</gene>
<reference evidence="1 2" key="1">
    <citation type="submission" date="2019-01" db="EMBL/GenBank/DDBJ databases">
        <title>Whole Genome of Ornithobacterium rhinotracheale FARPER-174b.</title>
        <authorList>
            <person name="Tataje-Lavanda L.A."/>
            <person name="Montalvan A."/>
            <person name="Montesinos R."/>
            <person name="Zimic M."/>
            <person name="Fernandez-Sanchez M."/>
            <person name="Fernandez-Diaz M."/>
        </authorList>
    </citation>
    <scope>NUCLEOTIDE SEQUENCE [LARGE SCALE GENOMIC DNA]</scope>
    <source>
        <strain evidence="1 2">FARPER-174b</strain>
    </source>
</reference>
<dbReference type="Proteomes" id="UP000287701">
    <property type="component" value="Chromosome"/>
</dbReference>
<protein>
    <submittedName>
        <fullName evidence="1">Uncharacterized protein</fullName>
    </submittedName>
</protein>